<name>A0A0F9M3D5_9ZZZZ</name>
<organism evidence="1">
    <name type="scientific">marine sediment metagenome</name>
    <dbReference type="NCBI Taxonomy" id="412755"/>
    <lineage>
        <taxon>unclassified sequences</taxon>
        <taxon>metagenomes</taxon>
        <taxon>ecological metagenomes</taxon>
    </lineage>
</organism>
<dbReference type="AlphaFoldDB" id="A0A0F9M3D5"/>
<comment type="caution">
    <text evidence="1">The sequence shown here is derived from an EMBL/GenBank/DDBJ whole genome shotgun (WGS) entry which is preliminary data.</text>
</comment>
<dbReference type="EMBL" id="LAZR01005400">
    <property type="protein sequence ID" value="KKN00234.1"/>
    <property type="molecule type" value="Genomic_DNA"/>
</dbReference>
<sequence length="212" mass="22011">MNIDWLVNMIAGSQSQRVHRKILDQLIADLNASKAVFDTHTHQIEAILDMGLSKAGLAIHGSAKENVLTANVFEFAIAGICYTLAAQGSIDISALPFTPTELDTAKQRIYLLHVTSGGTIDITEGADHASAAVVPATPAGKAAFGYIKIVNATGSGFTIGTTDMDIGNITETYIDLIGNAGGGQELIASKPGSDAQEVAQGTAVVLTQSLTT</sequence>
<reference evidence="1" key="1">
    <citation type="journal article" date="2015" name="Nature">
        <title>Complex archaea that bridge the gap between prokaryotes and eukaryotes.</title>
        <authorList>
            <person name="Spang A."/>
            <person name="Saw J.H."/>
            <person name="Jorgensen S.L."/>
            <person name="Zaremba-Niedzwiedzka K."/>
            <person name="Martijn J."/>
            <person name="Lind A.E."/>
            <person name="van Eijk R."/>
            <person name="Schleper C."/>
            <person name="Guy L."/>
            <person name="Ettema T.J."/>
        </authorList>
    </citation>
    <scope>NUCLEOTIDE SEQUENCE</scope>
</reference>
<protein>
    <submittedName>
        <fullName evidence="1">Uncharacterized protein</fullName>
    </submittedName>
</protein>
<evidence type="ECO:0000313" key="1">
    <source>
        <dbReference type="EMBL" id="KKN00234.1"/>
    </source>
</evidence>
<gene>
    <name evidence="1" type="ORF">LCGC14_1139890</name>
</gene>
<accession>A0A0F9M3D5</accession>
<proteinExistence type="predicted"/>